<keyword evidence="4" id="KW-0732">Signal</keyword>
<accession>A0AB35UMT9</accession>
<keyword evidence="2" id="KW-0378">Hydrolase</keyword>
<dbReference type="PRINTS" id="PR00723">
    <property type="entry name" value="SUBTILISIN"/>
</dbReference>
<dbReference type="GO" id="GO:0016020">
    <property type="term" value="C:membrane"/>
    <property type="evidence" value="ECO:0007669"/>
    <property type="project" value="TreeGrafter"/>
</dbReference>
<dbReference type="InterPro" id="IPR000209">
    <property type="entry name" value="Peptidase_S8/S53_dom"/>
</dbReference>
<name>A0AB35UMT9_9FIRM</name>
<dbReference type="PANTHER" id="PTHR42884:SF14">
    <property type="entry name" value="NEUROENDOCRINE CONVERTASE 1"/>
    <property type="match status" value="1"/>
</dbReference>
<dbReference type="AlphaFoldDB" id="A0AB35UMT9"/>
<dbReference type="PROSITE" id="PS51257">
    <property type="entry name" value="PROKAR_LIPOPROTEIN"/>
    <property type="match status" value="1"/>
</dbReference>
<dbReference type="GO" id="GO:0016485">
    <property type="term" value="P:protein processing"/>
    <property type="evidence" value="ECO:0007669"/>
    <property type="project" value="TreeGrafter"/>
</dbReference>
<dbReference type="RefSeq" id="WP_320883167.1">
    <property type="nucleotide sequence ID" value="NZ_BAABZA010000001.1"/>
</dbReference>
<dbReference type="InterPro" id="IPR036852">
    <property type="entry name" value="Peptidase_S8/S53_dom_sf"/>
</dbReference>
<evidence type="ECO:0000256" key="3">
    <source>
        <dbReference type="ARBA" id="ARBA00022825"/>
    </source>
</evidence>
<keyword evidence="1" id="KW-0645">Protease</keyword>
<comment type="caution">
    <text evidence="6">The sequence shown here is derived from an EMBL/GenBank/DDBJ whole genome shotgun (WGS) entry which is preliminary data.</text>
</comment>
<dbReference type="SUPFAM" id="SSF52743">
    <property type="entry name" value="Subtilisin-like"/>
    <property type="match status" value="1"/>
</dbReference>
<keyword evidence="3" id="KW-0720">Serine protease</keyword>
<dbReference type="Pfam" id="PF00082">
    <property type="entry name" value="Peptidase_S8"/>
    <property type="match status" value="1"/>
</dbReference>
<dbReference type="Proteomes" id="UP001276902">
    <property type="component" value="Unassembled WGS sequence"/>
</dbReference>
<dbReference type="InterPro" id="IPR022398">
    <property type="entry name" value="Peptidase_S8_His-AS"/>
</dbReference>
<evidence type="ECO:0000313" key="7">
    <source>
        <dbReference type="Proteomes" id="UP001276902"/>
    </source>
</evidence>
<dbReference type="Gene3D" id="3.40.50.200">
    <property type="entry name" value="Peptidase S8/S53 domain"/>
    <property type="match status" value="1"/>
</dbReference>
<gene>
    <name evidence="6" type="ORF">MQE39_04775</name>
</gene>
<evidence type="ECO:0000256" key="1">
    <source>
        <dbReference type="ARBA" id="ARBA00022670"/>
    </source>
</evidence>
<dbReference type="GO" id="GO:0004252">
    <property type="term" value="F:serine-type endopeptidase activity"/>
    <property type="evidence" value="ECO:0007669"/>
    <property type="project" value="InterPro"/>
</dbReference>
<organism evidence="6 7">
    <name type="scientific">Dielma fastidiosa</name>
    <dbReference type="NCBI Taxonomy" id="1034346"/>
    <lineage>
        <taxon>Bacteria</taxon>
        <taxon>Bacillati</taxon>
        <taxon>Bacillota</taxon>
        <taxon>Erysipelotrichia</taxon>
        <taxon>Erysipelotrichales</taxon>
        <taxon>Erysipelotrichaceae</taxon>
        <taxon>Dielma</taxon>
    </lineage>
</organism>
<dbReference type="PANTHER" id="PTHR42884">
    <property type="entry name" value="PROPROTEIN CONVERTASE SUBTILISIN/KEXIN-RELATED"/>
    <property type="match status" value="1"/>
</dbReference>
<evidence type="ECO:0000256" key="4">
    <source>
        <dbReference type="SAM" id="SignalP"/>
    </source>
</evidence>
<sequence>MKKNIIIVMLTLLLAGCNAAEKPLSPGTFTRYPKANAELYKEIKKDLQIEDLFADINGIDLQCVDLSQFDLRDYKEELFLASFNSETVWPDDSQLPDSFKPEELMASAFKPSLGIDSIHQLGIKGQNIGVAILDHILLCDHVEYKDNLKMYYEVNLNNLPDSYYISHYHGSAVTSIAAGQNVGVAPEADIYYIYDYSTSGRTEEVKSAELLAENIMRIIEVNEQLPADNKIRVISYSSGIPDDNEVLNEAILKARENKIEFIYSGLFDDVFSGLRKLPYKDGDDIESFVPVTTELQRYQNNYQRLAYIDKIAVPFQGITTAGASNTDDYVYYGAGGVSWAAPYLAGLYALCCEVKTDMTLDEFINIADATSVPYDFTYEGIEFHYSKIIQPEKMIESIINMVTVNEHE</sequence>
<feature type="chain" id="PRO_5044309029" evidence="4">
    <location>
        <begin position="20"/>
        <end position="408"/>
    </location>
</feature>
<proteinExistence type="predicted"/>
<dbReference type="EMBL" id="JALDAW010000011">
    <property type="protein sequence ID" value="MDY5167434.1"/>
    <property type="molecule type" value="Genomic_DNA"/>
</dbReference>
<evidence type="ECO:0000259" key="5">
    <source>
        <dbReference type="Pfam" id="PF00082"/>
    </source>
</evidence>
<dbReference type="InterPro" id="IPR015500">
    <property type="entry name" value="Peptidase_S8_subtilisin-rel"/>
</dbReference>
<dbReference type="PROSITE" id="PS00137">
    <property type="entry name" value="SUBTILASE_HIS"/>
    <property type="match status" value="1"/>
</dbReference>
<evidence type="ECO:0000313" key="6">
    <source>
        <dbReference type="EMBL" id="MDY5167434.1"/>
    </source>
</evidence>
<protein>
    <submittedName>
        <fullName evidence="6">S8 family serine peptidase</fullName>
    </submittedName>
</protein>
<feature type="domain" description="Peptidase S8/S53" evidence="5">
    <location>
        <begin position="125"/>
        <end position="261"/>
    </location>
</feature>
<feature type="signal peptide" evidence="4">
    <location>
        <begin position="1"/>
        <end position="19"/>
    </location>
</feature>
<evidence type="ECO:0000256" key="2">
    <source>
        <dbReference type="ARBA" id="ARBA00022801"/>
    </source>
</evidence>
<reference evidence="6" key="1">
    <citation type="submission" date="2022-03" db="EMBL/GenBank/DDBJ databases">
        <title>First case of bacteraemia caused by Dielma fastidiosa in a patient hospitalised with diverticulitis.</title>
        <authorList>
            <person name="Forman-Ankjaer B."/>
            <person name="Hvid-Jensen F."/>
            <person name="Kobel C.M."/>
            <person name="Greve T."/>
        </authorList>
    </citation>
    <scope>NUCLEOTIDE SEQUENCE</scope>
    <source>
        <strain evidence="6">AUH_DF_2021</strain>
    </source>
</reference>